<evidence type="ECO:0000256" key="5">
    <source>
        <dbReference type="ARBA" id="ARBA00012895"/>
    </source>
</evidence>
<organism evidence="15 16">
    <name type="scientific">Lymnaea stagnalis</name>
    <name type="common">Great pond snail</name>
    <name type="synonym">Helix stagnalis</name>
    <dbReference type="NCBI Taxonomy" id="6523"/>
    <lineage>
        <taxon>Eukaryota</taxon>
        <taxon>Metazoa</taxon>
        <taxon>Spiralia</taxon>
        <taxon>Lophotrochozoa</taxon>
        <taxon>Mollusca</taxon>
        <taxon>Gastropoda</taxon>
        <taxon>Heterobranchia</taxon>
        <taxon>Euthyneura</taxon>
        <taxon>Panpulmonata</taxon>
        <taxon>Hygrophila</taxon>
        <taxon>Lymnaeoidea</taxon>
        <taxon>Lymnaeidae</taxon>
        <taxon>Lymnaea</taxon>
    </lineage>
</organism>
<evidence type="ECO:0000256" key="4">
    <source>
        <dbReference type="ARBA" id="ARBA00006559"/>
    </source>
</evidence>
<keyword evidence="8 12" id="KW-0799">Topoisomerase</keyword>
<evidence type="ECO:0000256" key="10">
    <source>
        <dbReference type="ARBA" id="ARBA00023235"/>
    </source>
</evidence>
<feature type="domain" description="Spo11/DNA topoisomerase VI subunit A N-terminal" evidence="13">
    <location>
        <begin position="74"/>
        <end position="135"/>
    </location>
</feature>
<keyword evidence="9 12" id="KW-0238">DNA-binding</keyword>
<evidence type="ECO:0000256" key="11">
    <source>
        <dbReference type="ARBA" id="ARBA00023242"/>
    </source>
</evidence>
<accession>A0AAV2I9T0</accession>
<dbReference type="PANTHER" id="PTHR10848">
    <property type="entry name" value="MEIOTIC RECOMBINATION PROTEIN SPO11"/>
    <property type="match status" value="1"/>
</dbReference>
<name>A0AAV2I9T0_LYMST</name>
<dbReference type="GO" id="GO:0042138">
    <property type="term" value="P:meiotic DNA double-strand break formation"/>
    <property type="evidence" value="ECO:0007669"/>
    <property type="project" value="InterPro"/>
</dbReference>
<feature type="active site" description="O-(5'-phospho-DNA)-tyrosine intermediate" evidence="12">
    <location>
        <position position="103"/>
    </location>
</feature>
<dbReference type="InterPro" id="IPR036388">
    <property type="entry name" value="WH-like_DNA-bd_sf"/>
</dbReference>
<evidence type="ECO:0000259" key="13">
    <source>
        <dbReference type="Pfam" id="PF04406"/>
    </source>
</evidence>
<dbReference type="InterPro" id="IPR013048">
    <property type="entry name" value="Meiotic_Spo11"/>
</dbReference>
<dbReference type="Pfam" id="PF04406">
    <property type="entry name" value="TP6A_N"/>
    <property type="match status" value="1"/>
</dbReference>
<dbReference type="EC" id="5.6.2.2" evidence="5"/>
<evidence type="ECO:0000256" key="8">
    <source>
        <dbReference type="ARBA" id="ARBA00023029"/>
    </source>
</evidence>
<keyword evidence="11" id="KW-0539">Nucleus</keyword>
<dbReference type="GO" id="GO:0000228">
    <property type="term" value="C:nuclear chromosome"/>
    <property type="evidence" value="ECO:0007669"/>
    <property type="project" value="TreeGrafter"/>
</dbReference>
<dbReference type="PRINTS" id="PR01550">
    <property type="entry name" value="TOP6AFAMILY"/>
</dbReference>
<dbReference type="AlphaFoldDB" id="A0AAV2I9T0"/>
<dbReference type="Gene3D" id="1.10.10.10">
    <property type="entry name" value="Winged helix-like DNA-binding domain superfamily/Winged helix DNA-binding domain"/>
    <property type="match status" value="1"/>
</dbReference>
<dbReference type="InterPro" id="IPR013049">
    <property type="entry name" value="Spo11/TopoVI_A_N"/>
</dbReference>
<evidence type="ECO:0000313" key="16">
    <source>
        <dbReference type="Proteomes" id="UP001497497"/>
    </source>
</evidence>
<keyword evidence="6" id="KW-0479">Metal-binding</keyword>
<gene>
    <name evidence="15" type="ORF">GSLYS_00015894001</name>
</gene>
<dbReference type="GO" id="GO:0003918">
    <property type="term" value="F:DNA topoisomerase type II (double strand cut, ATP-hydrolyzing) activity"/>
    <property type="evidence" value="ECO:0007669"/>
    <property type="project" value="UniProtKB-UniRule"/>
</dbReference>
<keyword evidence="7" id="KW-0460">Magnesium</keyword>
<evidence type="ECO:0000256" key="12">
    <source>
        <dbReference type="PROSITE-ProRule" id="PRU01385"/>
    </source>
</evidence>
<dbReference type="EMBL" id="CAXITT010000479">
    <property type="protein sequence ID" value="CAL1542300.1"/>
    <property type="molecule type" value="Genomic_DNA"/>
</dbReference>
<dbReference type="InterPro" id="IPR036078">
    <property type="entry name" value="Spo11/TopoVI_A_sf"/>
</dbReference>
<dbReference type="InterPro" id="IPR034136">
    <property type="entry name" value="TOPRIM_Topo6A/Spo11"/>
</dbReference>
<dbReference type="SUPFAM" id="SSF56726">
    <property type="entry name" value="DNA topoisomerase IV, alpha subunit"/>
    <property type="match status" value="1"/>
</dbReference>
<evidence type="ECO:0000256" key="1">
    <source>
        <dbReference type="ARBA" id="ARBA00000185"/>
    </source>
</evidence>
<sequence length="213" mass="24430">MSMTSETGQNILLKIEAICLEIMHSISQNESPFMSYPRRSKWKELVFEETVGLDKTKANLPIVRVQFDKPKSVKKFATMLKILKIVYTLVQENRYCTKRDIFYQYPDLYPCQSSIDQIIDDIACMLMVPRWELHILATSKGLVSGDLQFEDSEGTHVDCQHAIAGVQIAAHTKDMKNIQTHAHFVLVVEKDATFQKLLNSQFCQKMGHCILIT</sequence>
<comment type="cofactor">
    <cofactor evidence="2">
        <name>Mg(2+)</name>
        <dbReference type="ChEBI" id="CHEBI:18420"/>
    </cofactor>
</comment>
<evidence type="ECO:0000256" key="3">
    <source>
        <dbReference type="ARBA" id="ARBA00004123"/>
    </source>
</evidence>
<evidence type="ECO:0000256" key="7">
    <source>
        <dbReference type="ARBA" id="ARBA00022842"/>
    </source>
</evidence>
<dbReference type="Gene3D" id="3.40.1360.10">
    <property type="match status" value="1"/>
</dbReference>
<dbReference type="InterPro" id="IPR002815">
    <property type="entry name" value="Spo11/TopoVI_A"/>
</dbReference>
<dbReference type="GO" id="GO:0046872">
    <property type="term" value="F:metal ion binding"/>
    <property type="evidence" value="ECO:0007669"/>
    <property type="project" value="UniProtKB-KW"/>
</dbReference>
<evidence type="ECO:0000259" key="14">
    <source>
        <dbReference type="Pfam" id="PF21180"/>
    </source>
</evidence>
<reference evidence="15 16" key="1">
    <citation type="submission" date="2024-04" db="EMBL/GenBank/DDBJ databases">
        <authorList>
            <consortium name="Genoscope - CEA"/>
            <person name="William W."/>
        </authorList>
    </citation>
    <scope>NUCLEOTIDE SEQUENCE [LARGE SCALE GENOMIC DNA]</scope>
</reference>
<dbReference type="GO" id="GO:0007131">
    <property type="term" value="P:reciprocal meiotic recombination"/>
    <property type="evidence" value="ECO:0007669"/>
    <property type="project" value="TreeGrafter"/>
</dbReference>
<dbReference type="PANTHER" id="PTHR10848:SF0">
    <property type="entry name" value="MEIOTIC RECOMBINATION PROTEIN SPO11"/>
    <property type="match status" value="1"/>
</dbReference>
<evidence type="ECO:0000256" key="6">
    <source>
        <dbReference type="ARBA" id="ARBA00022723"/>
    </source>
</evidence>
<evidence type="ECO:0000313" key="15">
    <source>
        <dbReference type="EMBL" id="CAL1542300.1"/>
    </source>
</evidence>
<feature type="domain" description="Topoisomerase 6 subunit A/Spo11 TOPRIM" evidence="14">
    <location>
        <begin position="184"/>
        <end position="213"/>
    </location>
</feature>
<dbReference type="GO" id="GO:0005524">
    <property type="term" value="F:ATP binding"/>
    <property type="evidence" value="ECO:0007669"/>
    <property type="project" value="InterPro"/>
</dbReference>
<dbReference type="GO" id="GO:0000706">
    <property type="term" value="P:meiotic DNA double-strand break processing"/>
    <property type="evidence" value="ECO:0007669"/>
    <property type="project" value="TreeGrafter"/>
</dbReference>
<dbReference type="GO" id="GO:0003677">
    <property type="term" value="F:DNA binding"/>
    <property type="evidence" value="ECO:0007669"/>
    <property type="project" value="UniProtKB-UniRule"/>
</dbReference>
<dbReference type="PRINTS" id="PR01551">
    <property type="entry name" value="SPO11HOMOLOG"/>
</dbReference>
<dbReference type="Pfam" id="PF21180">
    <property type="entry name" value="TOP6A-Spo11_Toprim"/>
    <property type="match status" value="1"/>
</dbReference>
<comment type="subcellular location">
    <subcellularLocation>
        <location evidence="3">Nucleus</location>
    </subcellularLocation>
</comment>
<keyword evidence="10 12" id="KW-0413">Isomerase</keyword>
<evidence type="ECO:0000256" key="2">
    <source>
        <dbReference type="ARBA" id="ARBA00001946"/>
    </source>
</evidence>
<protein>
    <recommendedName>
        <fullName evidence="5">DNA topoisomerase (ATP-hydrolyzing)</fullName>
        <ecNumber evidence="5">5.6.2.2</ecNumber>
    </recommendedName>
</protein>
<keyword evidence="16" id="KW-1185">Reference proteome</keyword>
<comment type="caution">
    <text evidence="15">The sequence shown here is derived from an EMBL/GenBank/DDBJ whole genome shotgun (WGS) entry which is preliminary data.</text>
</comment>
<dbReference type="Proteomes" id="UP001497497">
    <property type="component" value="Unassembled WGS sequence"/>
</dbReference>
<feature type="non-terminal residue" evidence="15">
    <location>
        <position position="213"/>
    </location>
</feature>
<comment type="catalytic activity">
    <reaction evidence="1 12">
        <text>ATP-dependent breakage, passage and rejoining of double-stranded DNA.</text>
        <dbReference type="EC" id="5.6.2.2"/>
    </reaction>
</comment>
<evidence type="ECO:0000256" key="9">
    <source>
        <dbReference type="ARBA" id="ARBA00023125"/>
    </source>
</evidence>
<comment type="similarity">
    <text evidence="4 12">Belongs to the TOP6A family.</text>
</comment>
<dbReference type="PROSITE" id="PS52041">
    <property type="entry name" value="TOPO_IIB"/>
    <property type="match status" value="1"/>
</dbReference>
<proteinExistence type="inferred from homology"/>